<accession>A0A4S3JF57</accession>
<sequence length="63" mass="6565">MDKVTGPLRPGEGSPPVQGFKEDLGHSDTMIQGMAKKSILGLTVELGSLVAYGVLPTTARLVV</sequence>
<dbReference type="AlphaFoldDB" id="A0A4S3JF57"/>
<comment type="caution">
    <text evidence="2">The sequence shown here is derived from an EMBL/GenBank/DDBJ whole genome shotgun (WGS) entry which is preliminary data.</text>
</comment>
<proteinExistence type="predicted"/>
<evidence type="ECO:0000313" key="3">
    <source>
        <dbReference type="Proteomes" id="UP000308092"/>
    </source>
</evidence>
<evidence type="ECO:0000256" key="1">
    <source>
        <dbReference type="SAM" id="MobiDB-lite"/>
    </source>
</evidence>
<name>A0A4S3JF57_9EURO</name>
<reference evidence="2 3" key="1">
    <citation type="submission" date="2019-03" db="EMBL/GenBank/DDBJ databases">
        <title>The genome sequence of a newly discovered highly antifungal drug resistant Aspergillus species, Aspergillus tanneri NIH 1004.</title>
        <authorList>
            <person name="Mounaud S."/>
            <person name="Singh I."/>
            <person name="Joardar V."/>
            <person name="Pakala S."/>
            <person name="Pakala S."/>
            <person name="Venepally P."/>
            <person name="Hoover J."/>
            <person name="Nierman W."/>
            <person name="Chung J."/>
            <person name="Losada L."/>
        </authorList>
    </citation>
    <scope>NUCLEOTIDE SEQUENCE [LARGE SCALE GENOMIC DNA]</scope>
    <source>
        <strain evidence="2 3">NIH1004</strain>
    </source>
</reference>
<organism evidence="2 3">
    <name type="scientific">Aspergillus tanneri</name>
    <dbReference type="NCBI Taxonomy" id="1220188"/>
    <lineage>
        <taxon>Eukaryota</taxon>
        <taxon>Fungi</taxon>
        <taxon>Dikarya</taxon>
        <taxon>Ascomycota</taxon>
        <taxon>Pezizomycotina</taxon>
        <taxon>Eurotiomycetes</taxon>
        <taxon>Eurotiomycetidae</taxon>
        <taxon>Eurotiales</taxon>
        <taxon>Aspergillaceae</taxon>
        <taxon>Aspergillus</taxon>
        <taxon>Aspergillus subgen. Circumdati</taxon>
    </lineage>
</organism>
<feature type="region of interest" description="Disordered" evidence="1">
    <location>
        <begin position="1"/>
        <end position="24"/>
    </location>
</feature>
<keyword evidence="3" id="KW-1185">Reference proteome</keyword>
<dbReference type="EMBL" id="SOSA01000246">
    <property type="protein sequence ID" value="THC93755.1"/>
    <property type="molecule type" value="Genomic_DNA"/>
</dbReference>
<gene>
    <name evidence="2" type="ORF">EYZ11_006763</name>
</gene>
<dbReference type="VEuPathDB" id="FungiDB:EYZ11_006763"/>
<protein>
    <submittedName>
        <fullName evidence="2">Uncharacterized protein</fullName>
    </submittedName>
</protein>
<dbReference type="Proteomes" id="UP000308092">
    <property type="component" value="Unassembled WGS sequence"/>
</dbReference>
<evidence type="ECO:0000313" key="2">
    <source>
        <dbReference type="EMBL" id="THC93755.1"/>
    </source>
</evidence>